<protein>
    <recommendedName>
        <fullName evidence="2">Reverse transcriptase domain-containing protein</fullName>
    </recommendedName>
</protein>
<sequence length="172" mass="19415">MARAYTTGNNERRGYVGSWPYCNKCKLHHEEPCIVKYRNYNKVRHMTRDCKKAVTATATQRAPVVKQMVGTCFESGRQGHYKKECLKLKNQNRENKSGVGETRSRAYVQGGGYANPDSNVVTGMFFLNNRYASMLFYLGADRSFVSTTFSAVTPLFVKKTLGHNHGVSSKHS</sequence>
<evidence type="ECO:0000313" key="1">
    <source>
        <dbReference type="EMBL" id="GFB26399.1"/>
    </source>
</evidence>
<dbReference type="Gene3D" id="4.10.60.10">
    <property type="entry name" value="Zinc finger, CCHC-type"/>
    <property type="match status" value="1"/>
</dbReference>
<evidence type="ECO:0008006" key="2">
    <source>
        <dbReference type="Google" id="ProtNLM"/>
    </source>
</evidence>
<dbReference type="EMBL" id="BKCJ010588355">
    <property type="protein sequence ID" value="GFB26399.1"/>
    <property type="molecule type" value="Genomic_DNA"/>
</dbReference>
<comment type="caution">
    <text evidence="1">The sequence shown here is derived from an EMBL/GenBank/DDBJ whole genome shotgun (WGS) entry which is preliminary data.</text>
</comment>
<reference evidence="1" key="1">
    <citation type="journal article" date="2019" name="Sci. Rep.">
        <title>Draft genome of Tanacetum cinerariifolium, the natural source of mosquito coil.</title>
        <authorList>
            <person name="Yamashiro T."/>
            <person name="Shiraishi A."/>
            <person name="Satake H."/>
            <person name="Nakayama K."/>
        </authorList>
    </citation>
    <scope>NUCLEOTIDE SEQUENCE</scope>
</reference>
<accession>A0A699L510</accession>
<proteinExistence type="predicted"/>
<dbReference type="AlphaFoldDB" id="A0A699L510"/>
<organism evidence="1">
    <name type="scientific">Tanacetum cinerariifolium</name>
    <name type="common">Dalmatian daisy</name>
    <name type="synonym">Chrysanthemum cinerariifolium</name>
    <dbReference type="NCBI Taxonomy" id="118510"/>
    <lineage>
        <taxon>Eukaryota</taxon>
        <taxon>Viridiplantae</taxon>
        <taxon>Streptophyta</taxon>
        <taxon>Embryophyta</taxon>
        <taxon>Tracheophyta</taxon>
        <taxon>Spermatophyta</taxon>
        <taxon>Magnoliopsida</taxon>
        <taxon>eudicotyledons</taxon>
        <taxon>Gunneridae</taxon>
        <taxon>Pentapetalae</taxon>
        <taxon>asterids</taxon>
        <taxon>campanulids</taxon>
        <taxon>Asterales</taxon>
        <taxon>Asteraceae</taxon>
        <taxon>Asteroideae</taxon>
        <taxon>Anthemideae</taxon>
        <taxon>Anthemidinae</taxon>
        <taxon>Tanacetum</taxon>
    </lineage>
</organism>
<name>A0A699L510_TANCI</name>
<gene>
    <name evidence="1" type="ORF">Tci_698370</name>
</gene>
<dbReference type="Pfam" id="PF08284">
    <property type="entry name" value="RVP_2"/>
    <property type="match status" value="1"/>
</dbReference>